<dbReference type="Pfam" id="PF13193">
    <property type="entry name" value="AMP-binding_C"/>
    <property type="match status" value="1"/>
</dbReference>
<evidence type="ECO:0000313" key="5">
    <source>
        <dbReference type="EMBL" id="BDG59801.1"/>
    </source>
</evidence>
<dbReference type="InterPro" id="IPR020845">
    <property type="entry name" value="AMP-binding_CS"/>
</dbReference>
<feature type="domain" description="AMP-dependent synthetase/ligase" evidence="3">
    <location>
        <begin position="8"/>
        <end position="373"/>
    </location>
</feature>
<dbReference type="CDD" id="cd04433">
    <property type="entry name" value="AFD_class_I"/>
    <property type="match status" value="1"/>
</dbReference>
<organism evidence="5 6">
    <name type="scientific">Caldinitratiruptor microaerophilus</name>
    <dbReference type="NCBI Taxonomy" id="671077"/>
    <lineage>
        <taxon>Bacteria</taxon>
        <taxon>Bacillati</taxon>
        <taxon>Bacillota</taxon>
        <taxon>Clostridia</taxon>
        <taxon>Eubacteriales</taxon>
        <taxon>Symbiobacteriaceae</taxon>
        <taxon>Caldinitratiruptor</taxon>
    </lineage>
</organism>
<gene>
    <name evidence="5" type="primary">yhfT</name>
    <name evidence="5" type="ORF">caldi_08910</name>
</gene>
<evidence type="ECO:0000259" key="3">
    <source>
        <dbReference type="Pfam" id="PF00501"/>
    </source>
</evidence>
<dbReference type="GO" id="GO:0006631">
    <property type="term" value="P:fatty acid metabolic process"/>
    <property type="evidence" value="ECO:0007669"/>
    <property type="project" value="TreeGrafter"/>
</dbReference>
<dbReference type="Proteomes" id="UP001163687">
    <property type="component" value="Chromosome"/>
</dbReference>
<dbReference type="Gene3D" id="3.30.300.30">
    <property type="match status" value="1"/>
</dbReference>
<keyword evidence="2 5" id="KW-0436">Ligase</keyword>
<evidence type="ECO:0000313" key="6">
    <source>
        <dbReference type="Proteomes" id="UP001163687"/>
    </source>
</evidence>
<keyword evidence="6" id="KW-1185">Reference proteome</keyword>
<dbReference type="InterPro" id="IPR042099">
    <property type="entry name" value="ANL_N_sf"/>
</dbReference>
<proteinExistence type="inferred from homology"/>
<dbReference type="AlphaFoldDB" id="A0AA35CM15"/>
<dbReference type="PANTHER" id="PTHR43201">
    <property type="entry name" value="ACYL-COA SYNTHETASE"/>
    <property type="match status" value="1"/>
</dbReference>
<dbReference type="Gene3D" id="3.40.50.12780">
    <property type="entry name" value="N-terminal domain of ligase-like"/>
    <property type="match status" value="1"/>
</dbReference>
<feature type="domain" description="AMP-binding enzyme C-terminal" evidence="4">
    <location>
        <begin position="425"/>
        <end position="500"/>
    </location>
</feature>
<comment type="similarity">
    <text evidence="1">Belongs to the ATP-dependent AMP-binding enzyme family.</text>
</comment>
<accession>A0AA35CM15</accession>
<dbReference type="EMBL" id="AP025628">
    <property type="protein sequence ID" value="BDG59801.1"/>
    <property type="molecule type" value="Genomic_DNA"/>
</dbReference>
<dbReference type="KEGG" id="cmic:caldi_08910"/>
<evidence type="ECO:0000259" key="4">
    <source>
        <dbReference type="Pfam" id="PF13193"/>
    </source>
</evidence>
<dbReference type="PROSITE" id="PS00455">
    <property type="entry name" value="AMP_BINDING"/>
    <property type="match status" value="1"/>
</dbReference>
<reference evidence="5" key="1">
    <citation type="submission" date="2022-03" db="EMBL/GenBank/DDBJ databases">
        <title>Complete genome sequence of Caldinitratiruptor microaerophilus.</title>
        <authorList>
            <person name="Mukaiyama R."/>
            <person name="Nishiyama T."/>
            <person name="Ueda K."/>
        </authorList>
    </citation>
    <scope>NUCLEOTIDE SEQUENCE</scope>
    <source>
        <strain evidence="5">JCM 16183</strain>
    </source>
</reference>
<protein>
    <submittedName>
        <fullName evidence="5">Acyl--CoA ligase YhfT</fullName>
    </submittedName>
</protein>
<dbReference type="RefSeq" id="WP_264843894.1">
    <property type="nucleotide sequence ID" value="NZ_AP025628.1"/>
</dbReference>
<dbReference type="PANTHER" id="PTHR43201:SF5">
    <property type="entry name" value="MEDIUM-CHAIN ACYL-COA LIGASE ACSF2, MITOCHONDRIAL"/>
    <property type="match status" value="1"/>
</dbReference>
<sequence length="523" mass="54738">MIVSGGVQAAAAREPRRTALVAGASRLSFGELDRAIDAAGSGFRALGLERGARLAIGLPNCAEYLIAFFAAARSGMVAVTIPSGAGATDLAAALAQARPQAVLGTAAWVAARWEILRAHAPGARCIAVADGSDPRGEASPARDGVVPWHALVQSAGAPPPPAVPGDPFYIGYTSGSTGRPKGVVRRHEAWVRTFAAATAMFGLGPGDRFLVPGPLHFSASLFHACHVLEIGGTVYLETRFDPRGLARRLAAERITGAFMVPTLYQALIDPDAHHLAGIDTAPVRTLISCGEKLRPSVRESLQRHFPRARVFEYYGSSELGFTTVAGPGPWPAGSIGRPAPGVEVVIRRPDGTQAAPGEVGVLYARSPMMAAGYDGDGGCIVPFTDPDGWATVGDLARMEPDGTVFLEGRADDVINTGGAKVYPVEVEAVLAAHPAVSEVAVFGLPDARRGEVVAAAVVLRPGVRASKADLHAFCAMRLAPYKRPRVFHFVPELPRTDTGKVSRTALRARLVPGSADGRSWSGR</sequence>
<evidence type="ECO:0000256" key="2">
    <source>
        <dbReference type="ARBA" id="ARBA00022598"/>
    </source>
</evidence>
<dbReference type="Pfam" id="PF00501">
    <property type="entry name" value="AMP-binding"/>
    <property type="match status" value="1"/>
</dbReference>
<dbReference type="GO" id="GO:0031956">
    <property type="term" value="F:medium-chain fatty acid-CoA ligase activity"/>
    <property type="evidence" value="ECO:0007669"/>
    <property type="project" value="TreeGrafter"/>
</dbReference>
<dbReference type="InterPro" id="IPR025110">
    <property type="entry name" value="AMP-bd_C"/>
</dbReference>
<name>A0AA35CM15_9FIRM</name>
<evidence type="ECO:0000256" key="1">
    <source>
        <dbReference type="ARBA" id="ARBA00006432"/>
    </source>
</evidence>
<dbReference type="InterPro" id="IPR045851">
    <property type="entry name" value="AMP-bd_C_sf"/>
</dbReference>
<dbReference type="SUPFAM" id="SSF56801">
    <property type="entry name" value="Acetyl-CoA synthetase-like"/>
    <property type="match status" value="1"/>
</dbReference>
<dbReference type="InterPro" id="IPR000873">
    <property type="entry name" value="AMP-dep_synth/lig_dom"/>
</dbReference>